<protein>
    <submittedName>
        <fullName evidence="14">Octopamine receptor 1</fullName>
    </submittedName>
</protein>
<organism evidence="14">
    <name type="scientific">Platynereis dumerilii</name>
    <name type="common">Dumeril's clam worm</name>
    <dbReference type="NCBI Taxonomy" id="6359"/>
    <lineage>
        <taxon>Eukaryota</taxon>
        <taxon>Metazoa</taxon>
        <taxon>Spiralia</taxon>
        <taxon>Lophotrochozoa</taxon>
        <taxon>Annelida</taxon>
        <taxon>Polychaeta</taxon>
        <taxon>Errantia</taxon>
        <taxon>Phyllodocida</taxon>
        <taxon>Nereididae</taxon>
        <taxon>Platynereis</taxon>
    </lineage>
</organism>
<evidence type="ECO:0000256" key="11">
    <source>
        <dbReference type="SAM" id="MobiDB-lite"/>
    </source>
</evidence>
<feature type="region of interest" description="Disordered" evidence="11">
    <location>
        <begin position="324"/>
        <end position="355"/>
    </location>
</feature>
<feature type="region of interest" description="Disordered" evidence="11">
    <location>
        <begin position="373"/>
        <end position="418"/>
    </location>
</feature>
<dbReference type="PROSITE" id="PS50262">
    <property type="entry name" value="G_PROTEIN_RECEP_F1_2"/>
    <property type="match status" value="1"/>
</dbReference>
<evidence type="ECO:0000259" key="13">
    <source>
        <dbReference type="PROSITE" id="PS50262"/>
    </source>
</evidence>
<feature type="transmembrane region" description="Helical" evidence="12">
    <location>
        <begin position="141"/>
        <end position="161"/>
    </location>
</feature>
<evidence type="ECO:0000256" key="12">
    <source>
        <dbReference type="SAM" id="Phobius"/>
    </source>
</evidence>
<keyword evidence="7 10" id="KW-0675">Receptor</keyword>
<feature type="transmembrane region" description="Helical" evidence="12">
    <location>
        <begin position="262"/>
        <end position="283"/>
    </location>
</feature>
<evidence type="ECO:0000256" key="5">
    <source>
        <dbReference type="ARBA" id="ARBA00023040"/>
    </source>
</evidence>
<evidence type="ECO:0000256" key="4">
    <source>
        <dbReference type="ARBA" id="ARBA00022989"/>
    </source>
</evidence>
<keyword evidence="5 10" id="KW-0297">G-protein coupled receptor</keyword>
<dbReference type="CDD" id="cd15063">
    <property type="entry name" value="7tmA_Octopamine_R"/>
    <property type="match status" value="1"/>
</dbReference>
<dbReference type="SMART" id="SM01381">
    <property type="entry name" value="7TM_GPCR_Srsx"/>
    <property type="match status" value="1"/>
</dbReference>
<comment type="subcellular location">
    <subcellularLocation>
        <location evidence="1">Cell membrane</location>
        <topology evidence="1">Multi-pass membrane protein</topology>
    </subcellularLocation>
</comment>
<sequence length="603" mass="66787">MERQVGNRSCVMDLEPVDLNSLDFILPTLTLAVLDVFVIVGNLLVVAAVWTTHKLRTVTNNFIVSLAVADFLVGVLVLPFSNANEVLRYWIFGPLWCNVWLAVDVWLCTASILNLVAISLDRYLAISRPFRYHDLMTPKRGKILVALVWVISFLICCPPLIGWKEKHTPIEYLHHDNVTNPSVAKNVSNIVSYNVSSDLQNISTNVGSSEEVDESINLDICSVMSNLSLPWFNCSADMSLGLQNPPCDEIYPSCRLTSEPGYIVYSALGSFYIPMCIMAFFYWRIYRTATKTTAALKKGMLTTKTDASSFHDDTSVTLRIHRGGGSTSCTSSSHASHSISSRHGSSIRHHYVDEKTSNKNSFRATSFPRKVCETSLSREMSVTDSHSREEDGPSPDWPLLSEEVANGNQSPLSPTSALTSTWQSRALSNSNKSTYLSSPSNNGSVESPAASQSIDGDATKPHLLRMFGRKNIKSHLRRLNKEKKAAKTVGIIVGCFILCWCPFFTIYLIGAFCEDCTPNLVFSIFFWLGYCNSALNPFIYGLFSKDFRFAFKRLLSCNCTCTEDRKRRVGVWSVIYGIRVSMAANAAAAAAAAVSKNSDSNSD</sequence>
<feature type="region of interest" description="Disordered" evidence="11">
    <location>
        <begin position="433"/>
        <end position="456"/>
    </location>
</feature>
<feature type="transmembrane region" description="Helical" evidence="12">
    <location>
        <begin position="488"/>
        <end position="512"/>
    </location>
</feature>
<feature type="transmembrane region" description="Helical" evidence="12">
    <location>
        <begin position="524"/>
        <end position="543"/>
    </location>
</feature>
<dbReference type="InterPro" id="IPR017452">
    <property type="entry name" value="GPCR_Rhodpsn_7TM"/>
</dbReference>
<evidence type="ECO:0000256" key="7">
    <source>
        <dbReference type="ARBA" id="ARBA00023170"/>
    </source>
</evidence>
<feature type="transmembrane region" description="Helical" evidence="12">
    <location>
        <begin position="100"/>
        <end position="120"/>
    </location>
</feature>
<feature type="compositionally biased region" description="Polar residues" evidence="11">
    <location>
        <begin position="374"/>
        <end position="384"/>
    </location>
</feature>
<evidence type="ECO:0000256" key="6">
    <source>
        <dbReference type="ARBA" id="ARBA00023136"/>
    </source>
</evidence>
<keyword evidence="6 12" id="KW-0472">Membrane</keyword>
<dbReference type="Pfam" id="PF00001">
    <property type="entry name" value="7tm_1"/>
    <property type="match status" value="2"/>
</dbReference>
<name>A0A1J0F445_PLADU</name>
<feature type="transmembrane region" description="Helical" evidence="12">
    <location>
        <begin position="24"/>
        <end position="50"/>
    </location>
</feature>
<dbReference type="SUPFAM" id="SSF81321">
    <property type="entry name" value="Family A G protein-coupled receptor-like"/>
    <property type="match status" value="2"/>
</dbReference>
<evidence type="ECO:0000256" key="1">
    <source>
        <dbReference type="ARBA" id="ARBA00004651"/>
    </source>
</evidence>
<feature type="domain" description="G-protein coupled receptors family 1 profile" evidence="13">
    <location>
        <begin position="41"/>
        <end position="540"/>
    </location>
</feature>
<dbReference type="PRINTS" id="PR00243">
    <property type="entry name" value="MUSCARINICR"/>
</dbReference>
<evidence type="ECO:0000256" key="10">
    <source>
        <dbReference type="RuleBase" id="RU000688"/>
    </source>
</evidence>
<dbReference type="PANTHER" id="PTHR24248:SF174">
    <property type="entry name" value="TYRAMINE_OCTOPAMINE RECEPTOR"/>
    <property type="match status" value="1"/>
</dbReference>
<dbReference type="GO" id="GO:0045202">
    <property type="term" value="C:synapse"/>
    <property type="evidence" value="ECO:0007669"/>
    <property type="project" value="GOC"/>
</dbReference>
<keyword evidence="8" id="KW-0325">Glycoprotein</keyword>
<dbReference type="GO" id="GO:0016907">
    <property type="term" value="F:G protein-coupled acetylcholine receptor activity"/>
    <property type="evidence" value="ECO:0007669"/>
    <property type="project" value="InterPro"/>
</dbReference>
<keyword evidence="4 12" id="KW-1133">Transmembrane helix</keyword>
<keyword evidence="9 10" id="KW-0807">Transducer</keyword>
<feature type="transmembrane region" description="Helical" evidence="12">
    <location>
        <begin position="62"/>
        <end position="80"/>
    </location>
</feature>
<dbReference type="GO" id="GO:0005886">
    <property type="term" value="C:plasma membrane"/>
    <property type="evidence" value="ECO:0007669"/>
    <property type="project" value="UniProtKB-SubCell"/>
</dbReference>
<keyword evidence="2" id="KW-1003">Cell membrane</keyword>
<dbReference type="PANTHER" id="PTHR24248">
    <property type="entry name" value="ADRENERGIC RECEPTOR-RELATED G-PROTEIN COUPLED RECEPTOR"/>
    <property type="match status" value="1"/>
</dbReference>
<keyword evidence="3 10" id="KW-0812">Transmembrane</keyword>
<evidence type="ECO:0000256" key="8">
    <source>
        <dbReference type="ARBA" id="ARBA00023180"/>
    </source>
</evidence>
<accession>A0A1J0F445</accession>
<dbReference type="AlphaFoldDB" id="A0A1J0F445"/>
<feature type="compositionally biased region" description="Polar residues" evidence="11">
    <location>
        <begin position="433"/>
        <end position="454"/>
    </location>
</feature>
<evidence type="ECO:0000256" key="9">
    <source>
        <dbReference type="ARBA" id="ARBA00023224"/>
    </source>
</evidence>
<comment type="similarity">
    <text evidence="10">Belongs to the G-protein coupled receptor 1 family.</text>
</comment>
<dbReference type="InterPro" id="IPR000995">
    <property type="entry name" value="Musac_Ach_rcpt"/>
</dbReference>
<feature type="compositionally biased region" description="Low complexity" evidence="11">
    <location>
        <begin position="327"/>
        <end position="344"/>
    </location>
</feature>
<reference evidence="14" key="2">
    <citation type="submission" date="2016-01" db="EMBL/GenBank/DDBJ databases">
        <authorList>
            <person name="Oliw E.H."/>
        </authorList>
    </citation>
    <scope>NUCLEOTIDE SEQUENCE</scope>
</reference>
<dbReference type="PRINTS" id="PR00237">
    <property type="entry name" value="GPCRRHODOPSN"/>
</dbReference>
<dbReference type="EMBL" id="KU530199">
    <property type="protein sequence ID" value="APC23183.1"/>
    <property type="molecule type" value="mRNA"/>
</dbReference>
<dbReference type="PROSITE" id="PS00237">
    <property type="entry name" value="G_PROTEIN_RECEP_F1_1"/>
    <property type="match status" value="1"/>
</dbReference>
<evidence type="ECO:0000256" key="2">
    <source>
        <dbReference type="ARBA" id="ARBA00022475"/>
    </source>
</evidence>
<reference evidence="14" key="1">
    <citation type="journal article" date="2016" name="BMC Biol.">
        <title>Ancient coexistence of norepinephrine, tyramine, and octopamine signaling in bilaterians.</title>
        <authorList>
            <person name="Bauknecht P."/>
            <person name="Jekely G."/>
        </authorList>
    </citation>
    <scope>NUCLEOTIDE SEQUENCE</scope>
</reference>
<dbReference type="Gene3D" id="1.20.1070.10">
    <property type="entry name" value="Rhodopsin 7-helix transmembrane proteins"/>
    <property type="match status" value="3"/>
</dbReference>
<evidence type="ECO:0000313" key="14">
    <source>
        <dbReference type="EMBL" id="APC23183.1"/>
    </source>
</evidence>
<evidence type="ECO:0000256" key="3">
    <source>
        <dbReference type="ARBA" id="ARBA00022692"/>
    </source>
</evidence>
<proteinExistence type="evidence at transcript level"/>
<dbReference type="InterPro" id="IPR000276">
    <property type="entry name" value="GPCR_Rhodpsn"/>
</dbReference>